<dbReference type="Pfam" id="PF04198">
    <property type="entry name" value="Sugar-bind"/>
    <property type="match status" value="1"/>
</dbReference>
<evidence type="ECO:0000313" key="7">
    <source>
        <dbReference type="Proteomes" id="UP000502298"/>
    </source>
</evidence>
<evidence type="ECO:0000256" key="1">
    <source>
        <dbReference type="ARBA" id="ARBA00010466"/>
    </source>
</evidence>
<dbReference type="Proteomes" id="UP000502298">
    <property type="component" value="Chromosome"/>
</dbReference>
<dbReference type="InterPro" id="IPR051054">
    <property type="entry name" value="SorC_transcr_regulators"/>
</dbReference>
<dbReference type="AlphaFoldDB" id="A0A6H2ENI2"/>
<dbReference type="SUPFAM" id="SSF100950">
    <property type="entry name" value="NagB/RpiA/CoA transferase-like"/>
    <property type="match status" value="1"/>
</dbReference>
<organism evidence="6 7">
    <name type="scientific">Arcanobacterium buesumense</name>
    <dbReference type="NCBI Taxonomy" id="2722751"/>
    <lineage>
        <taxon>Bacteria</taxon>
        <taxon>Bacillati</taxon>
        <taxon>Actinomycetota</taxon>
        <taxon>Actinomycetes</taxon>
        <taxon>Actinomycetales</taxon>
        <taxon>Actinomycetaceae</taxon>
        <taxon>Arcanobacterium</taxon>
    </lineage>
</organism>
<evidence type="ECO:0000256" key="2">
    <source>
        <dbReference type="ARBA" id="ARBA00023015"/>
    </source>
</evidence>
<dbReference type="Gene3D" id="3.40.50.1360">
    <property type="match status" value="1"/>
</dbReference>
<dbReference type="KEGG" id="arca:HC352_01310"/>
<evidence type="ECO:0000313" key="6">
    <source>
        <dbReference type="EMBL" id="QJC22633.1"/>
    </source>
</evidence>
<dbReference type="SUPFAM" id="SSF46689">
    <property type="entry name" value="Homeodomain-like"/>
    <property type="match status" value="1"/>
</dbReference>
<keyword evidence="7" id="KW-1185">Reference proteome</keyword>
<keyword evidence="3" id="KW-0238">DNA-binding</keyword>
<dbReference type="PANTHER" id="PTHR34294:SF1">
    <property type="entry name" value="TRANSCRIPTIONAL REGULATOR LSRR"/>
    <property type="match status" value="1"/>
</dbReference>
<sequence>MNERVTTAYEAAMMHYVQGETMETIARRLKVSRSTVSRLIKAARDEGLVQISLHPPQEVASAIGTWISETYSVRTHVVPVPFQANEARRLNAVAQMAGVLISGLMEPNTVIGVAWGNTVSAIADHLVPRQAAGSVVVQLNGAANPSTTGIPYAGAIMEAFGRAHGSMVQHFSVPAFFDYTATKEALWRERSIASVRQLQASADVAVFGVGSMTGQNVSLVYSGGYLSPQDLLAIKEDGVVGDVCTVLLRADGTWRDLAINERASGPTPDELKQIGRRLCVVSGVDKVVAARAALRAGVVTDLIIDEDAAARLREIS</sequence>
<accession>A0A6H2ENI2</accession>
<protein>
    <submittedName>
        <fullName evidence="6">Transcriptional regulator</fullName>
    </submittedName>
</protein>
<feature type="domain" description="Sugar-binding" evidence="5">
    <location>
        <begin position="62"/>
        <end position="312"/>
    </location>
</feature>
<proteinExistence type="inferred from homology"/>
<dbReference type="Gene3D" id="1.10.10.60">
    <property type="entry name" value="Homeodomain-like"/>
    <property type="match status" value="1"/>
</dbReference>
<evidence type="ECO:0000259" key="5">
    <source>
        <dbReference type="Pfam" id="PF04198"/>
    </source>
</evidence>
<dbReference type="Pfam" id="PF13384">
    <property type="entry name" value="HTH_23"/>
    <property type="match status" value="1"/>
</dbReference>
<name>A0A6H2ENI2_9ACTO</name>
<reference evidence="6 7" key="1">
    <citation type="submission" date="2020-03" db="EMBL/GenBank/DDBJ databases">
        <title>Complete genome of Arcanobacterium buesumensis sp. nov. strain 2701.</title>
        <authorList>
            <person name="Borowiak M."/>
            <person name="Alssahen M."/>
            <person name="Laemmler C."/>
            <person name="Malorny B."/>
            <person name="Hassan A."/>
            <person name="Prenger-Berninghoff E."/>
            <person name="Ploetz M."/>
            <person name="Abdulmawjood A."/>
        </authorList>
    </citation>
    <scope>NUCLEOTIDE SEQUENCE [LARGE SCALE GENOMIC DNA]</scope>
    <source>
        <strain evidence="6 7">2701</strain>
    </source>
</reference>
<evidence type="ECO:0000256" key="3">
    <source>
        <dbReference type="ARBA" id="ARBA00023125"/>
    </source>
</evidence>
<comment type="similarity">
    <text evidence="1">Belongs to the SorC transcriptional regulatory family.</text>
</comment>
<dbReference type="InterPro" id="IPR037171">
    <property type="entry name" value="NagB/RpiA_transferase-like"/>
</dbReference>
<gene>
    <name evidence="6" type="ORF">HC352_01310</name>
</gene>
<dbReference type="GO" id="GO:0030246">
    <property type="term" value="F:carbohydrate binding"/>
    <property type="evidence" value="ECO:0007669"/>
    <property type="project" value="InterPro"/>
</dbReference>
<dbReference type="InterPro" id="IPR009057">
    <property type="entry name" value="Homeodomain-like_sf"/>
</dbReference>
<keyword evidence="4" id="KW-0804">Transcription</keyword>
<dbReference type="InterPro" id="IPR007324">
    <property type="entry name" value="Sugar-bd_dom_put"/>
</dbReference>
<keyword evidence="2" id="KW-0805">Transcription regulation</keyword>
<dbReference type="GO" id="GO:0003677">
    <property type="term" value="F:DNA binding"/>
    <property type="evidence" value="ECO:0007669"/>
    <property type="project" value="UniProtKB-KW"/>
</dbReference>
<dbReference type="PANTHER" id="PTHR34294">
    <property type="entry name" value="TRANSCRIPTIONAL REGULATOR-RELATED"/>
    <property type="match status" value="1"/>
</dbReference>
<dbReference type="EMBL" id="CP050804">
    <property type="protein sequence ID" value="QJC22633.1"/>
    <property type="molecule type" value="Genomic_DNA"/>
</dbReference>
<evidence type="ECO:0000256" key="4">
    <source>
        <dbReference type="ARBA" id="ARBA00023163"/>
    </source>
</evidence>